<feature type="transmembrane region" description="Helical" evidence="8">
    <location>
        <begin position="165"/>
        <end position="182"/>
    </location>
</feature>
<feature type="transmembrane region" description="Helical" evidence="8">
    <location>
        <begin position="36"/>
        <end position="58"/>
    </location>
</feature>
<keyword evidence="1 8" id="KW-0813">Transport</keyword>
<dbReference type="InterPro" id="IPR022929">
    <property type="entry name" value="Put_MntP"/>
</dbReference>
<evidence type="ECO:0000313" key="9">
    <source>
        <dbReference type="EMBL" id="GAA5153298.1"/>
    </source>
</evidence>
<feature type="transmembrane region" description="Helical" evidence="8">
    <location>
        <begin position="6"/>
        <end position="24"/>
    </location>
</feature>
<keyword evidence="10" id="KW-1185">Reference proteome</keyword>
<dbReference type="PANTHER" id="PTHR35529">
    <property type="entry name" value="MANGANESE EFFLUX PUMP MNTP-RELATED"/>
    <property type="match status" value="1"/>
</dbReference>
<dbReference type="Proteomes" id="UP001500221">
    <property type="component" value="Unassembled WGS sequence"/>
</dbReference>
<comment type="caution">
    <text evidence="9">The sequence shown here is derived from an EMBL/GenBank/DDBJ whole genome shotgun (WGS) entry which is preliminary data.</text>
</comment>
<feature type="transmembrane region" description="Helical" evidence="8">
    <location>
        <begin position="107"/>
        <end position="128"/>
    </location>
</feature>
<comment type="subcellular location">
    <subcellularLocation>
        <location evidence="8">Cell membrane</location>
        <topology evidence="8">Multi-pass membrane protein</topology>
    </subcellularLocation>
</comment>
<evidence type="ECO:0000256" key="8">
    <source>
        <dbReference type="HAMAP-Rule" id="MF_01521"/>
    </source>
</evidence>
<reference evidence="10" key="1">
    <citation type="journal article" date="2019" name="Int. J. Syst. Evol. Microbiol.">
        <title>The Global Catalogue of Microorganisms (GCM) 10K type strain sequencing project: providing services to taxonomists for standard genome sequencing and annotation.</title>
        <authorList>
            <consortium name="The Broad Institute Genomics Platform"/>
            <consortium name="The Broad Institute Genome Sequencing Center for Infectious Disease"/>
            <person name="Wu L."/>
            <person name="Ma J."/>
        </authorList>
    </citation>
    <scope>NUCLEOTIDE SEQUENCE [LARGE SCALE GENOMIC DNA]</scope>
    <source>
        <strain evidence="10">JCM 18459</strain>
    </source>
</reference>
<evidence type="ECO:0000256" key="3">
    <source>
        <dbReference type="ARBA" id="ARBA00022692"/>
    </source>
</evidence>
<sequence>MSTWTLLLIALAVSADAFAVALGKGLAMRRLRMGDAVALALTFGLFQALMPVLGWWLGSRLRDVVTEVDHWLAFGLLSVIGVRMIWEAYHAEADPEPGDERIPLRELLLLGVATSIDALAVGIGFAFLDVSIALAALLIGAITFSLSLGAVVIGHKVGNKLRGPAEIIGGVVLILVGLRILLDHLGVW</sequence>
<feature type="transmembrane region" description="Helical" evidence="8">
    <location>
        <begin position="70"/>
        <end position="86"/>
    </location>
</feature>
<evidence type="ECO:0000256" key="7">
    <source>
        <dbReference type="ARBA" id="ARBA00023211"/>
    </source>
</evidence>
<accession>A0ABP9PWV1</accession>
<evidence type="ECO:0000256" key="4">
    <source>
        <dbReference type="ARBA" id="ARBA00022989"/>
    </source>
</evidence>
<feature type="transmembrane region" description="Helical" evidence="8">
    <location>
        <begin position="134"/>
        <end position="153"/>
    </location>
</feature>
<organism evidence="9 10">
    <name type="scientific">Nocardioides marinquilinus</name>
    <dbReference type="NCBI Taxonomy" id="1210400"/>
    <lineage>
        <taxon>Bacteria</taxon>
        <taxon>Bacillati</taxon>
        <taxon>Actinomycetota</taxon>
        <taxon>Actinomycetes</taxon>
        <taxon>Propionibacteriales</taxon>
        <taxon>Nocardioidaceae</taxon>
        <taxon>Nocardioides</taxon>
    </lineage>
</organism>
<dbReference type="Pfam" id="PF02659">
    <property type="entry name" value="Mntp"/>
    <property type="match status" value="1"/>
</dbReference>
<keyword evidence="4 8" id="KW-1133">Transmembrane helix</keyword>
<comment type="function">
    <text evidence="8">Probably functions as a manganese efflux pump.</text>
</comment>
<evidence type="ECO:0000256" key="6">
    <source>
        <dbReference type="ARBA" id="ARBA00023136"/>
    </source>
</evidence>
<evidence type="ECO:0000256" key="5">
    <source>
        <dbReference type="ARBA" id="ARBA00023065"/>
    </source>
</evidence>
<evidence type="ECO:0000313" key="10">
    <source>
        <dbReference type="Proteomes" id="UP001500221"/>
    </source>
</evidence>
<keyword evidence="5 8" id="KW-0406">Ion transport</keyword>
<dbReference type="RefSeq" id="WP_345461572.1">
    <property type="nucleotide sequence ID" value="NZ_BAABKG010000004.1"/>
</dbReference>
<proteinExistence type="inferred from homology"/>
<dbReference type="EMBL" id="BAABKG010000004">
    <property type="protein sequence ID" value="GAA5153298.1"/>
    <property type="molecule type" value="Genomic_DNA"/>
</dbReference>
<name>A0ABP9PWV1_9ACTN</name>
<dbReference type="HAMAP" id="MF_01521">
    <property type="entry name" value="MntP_pump"/>
    <property type="match status" value="1"/>
</dbReference>
<dbReference type="PANTHER" id="PTHR35529:SF1">
    <property type="entry name" value="MANGANESE EFFLUX PUMP MNTP-RELATED"/>
    <property type="match status" value="1"/>
</dbReference>
<evidence type="ECO:0000256" key="1">
    <source>
        <dbReference type="ARBA" id="ARBA00022448"/>
    </source>
</evidence>
<keyword evidence="7 8" id="KW-0464">Manganese</keyword>
<protein>
    <recommendedName>
        <fullName evidence="8">Putative manganese efflux pump MntP</fullName>
    </recommendedName>
</protein>
<gene>
    <name evidence="8" type="primary">mntP</name>
    <name evidence="9" type="ORF">GCM10023340_35120</name>
</gene>
<keyword evidence="6 8" id="KW-0472">Membrane</keyword>
<keyword evidence="3 8" id="KW-0812">Transmembrane</keyword>
<comment type="similarity">
    <text evidence="8">Belongs to the MntP (TC 9.B.29) family.</text>
</comment>
<keyword evidence="2 8" id="KW-1003">Cell membrane</keyword>
<dbReference type="InterPro" id="IPR003810">
    <property type="entry name" value="Mntp/YtaF"/>
</dbReference>
<evidence type="ECO:0000256" key="2">
    <source>
        <dbReference type="ARBA" id="ARBA00022475"/>
    </source>
</evidence>